<dbReference type="SUPFAM" id="SSF46689">
    <property type="entry name" value="Homeodomain-like"/>
    <property type="match status" value="1"/>
</dbReference>
<evidence type="ECO:0000259" key="2">
    <source>
        <dbReference type="PROSITE" id="PS51294"/>
    </source>
</evidence>
<evidence type="ECO:0000313" key="4">
    <source>
        <dbReference type="EnsemblProtists" id="EKX54281"/>
    </source>
</evidence>
<dbReference type="InterPro" id="IPR050560">
    <property type="entry name" value="MYB_TF"/>
</dbReference>
<dbReference type="PaxDb" id="55529-EKX54281"/>
<dbReference type="InterPro" id="IPR001005">
    <property type="entry name" value="SANT/Myb"/>
</dbReference>
<evidence type="ECO:0000313" key="5">
    <source>
        <dbReference type="Proteomes" id="UP000011087"/>
    </source>
</evidence>
<reference evidence="5" key="2">
    <citation type="submission" date="2012-11" db="EMBL/GenBank/DDBJ databases">
        <authorList>
            <person name="Kuo A."/>
            <person name="Curtis B.A."/>
            <person name="Tanifuji G."/>
            <person name="Burki F."/>
            <person name="Gruber A."/>
            <person name="Irimia M."/>
            <person name="Maruyama S."/>
            <person name="Arias M.C."/>
            <person name="Ball S.G."/>
            <person name="Gile G.H."/>
            <person name="Hirakawa Y."/>
            <person name="Hopkins J.F."/>
            <person name="Rensing S.A."/>
            <person name="Schmutz J."/>
            <person name="Symeonidi A."/>
            <person name="Elias M."/>
            <person name="Eveleigh R.J."/>
            <person name="Herman E.K."/>
            <person name="Klute M.J."/>
            <person name="Nakayama T."/>
            <person name="Obornik M."/>
            <person name="Reyes-Prieto A."/>
            <person name="Armbrust E.V."/>
            <person name="Aves S.J."/>
            <person name="Beiko R.G."/>
            <person name="Coutinho P."/>
            <person name="Dacks J.B."/>
            <person name="Durnford D.G."/>
            <person name="Fast N.M."/>
            <person name="Green B.R."/>
            <person name="Grisdale C."/>
            <person name="Hempe F."/>
            <person name="Henrissat B."/>
            <person name="Hoppner M.P."/>
            <person name="Ishida K.-I."/>
            <person name="Kim E."/>
            <person name="Koreny L."/>
            <person name="Kroth P.G."/>
            <person name="Liu Y."/>
            <person name="Malik S.-B."/>
            <person name="Maier U.G."/>
            <person name="McRose D."/>
            <person name="Mock T."/>
            <person name="Neilson J.A."/>
            <person name="Onodera N.T."/>
            <person name="Poole A.M."/>
            <person name="Pritham E.J."/>
            <person name="Richards T.A."/>
            <person name="Rocap G."/>
            <person name="Roy S.W."/>
            <person name="Sarai C."/>
            <person name="Schaack S."/>
            <person name="Shirato S."/>
            <person name="Slamovits C.H."/>
            <person name="Spencer D.F."/>
            <person name="Suzuki S."/>
            <person name="Worden A.Z."/>
            <person name="Zauner S."/>
            <person name="Barry K."/>
            <person name="Bell C."/>
            <person name="Bharti A.K."/>
            <person name="Crow J.A."/>
            <person name="Grimwood J."/>
            <person name="Kramer R."/>
            <person name="Lindquist E."/>
            <person name="Lucas S."/>
            <person name="Salamov A."/>
            <person name="McFadden G.I."/>
            <person name="Lane C.E."/>
            <person name="Keeling P.J."/>
            <person name="Gray M.W."/>
            <person name="Grigoriev I.V."/>
            <person name="Archibald J.M."/>
        </authorList>
    </citation>
    <scope>NUCLEOTIDE SEQUENCE</scope>
    <source>
        <strain evidence="5">CCMP2712</strain>
    </source>
</reference>
<organism evidence="3">
    <name type="scientific">Guillardia theta (strain CCMP2712)</name>
    <name type="common">Cryptophyte</name>
    <dbReference type="NCBI Taxonomy" id="905079"/>
    <lineage>
        <taxon>Eukaryota</taxon>
        <taxon>Cryptophyceae</taxon>
        <taxon>Pyrenomonadales</taxon>
        <taxon>Geminigeraceae</taxon>
        <taxon>Guillardia</taxon>
    </lineage>
</organism>
<evidence type="ECO:0000313" key="3">
    <source>
        <dbReference type="EMBL" id="EKX54281.1"/>
    </source>
</evidence>
<evidence type="ECO:0000259" key="1">
    <source>
        <dbReference type="PROSITE" id="PS50090"/>
    </source>
</evidence>
<dbReference type="PROSITE" id="PS50090">
    <property type="entry name" value="MYB_LIKE"/>
    <property type="match status" value="1"/>
</dbReference>
<dbReference type="AlphaFoldDB" id="L1K0D1"/>
<reference evidence="3 5" key="1">
    <citation type="journal article" date="2012" name="Nature">
        <title>Algal genomes reveal evolutionary mosaicism and the fate of nucleomorphs.</title>
        <authorList>
            <consortium name="DOE Joint Genome Institute"/>
            <person name="Curtis B.A."/>
            <person name="Tanifuji G."/>
            <person name="Burki F."/>
            <person name="Gruber A."/>
            <person name="Irimia M."/>
            <person name="Maruyama S."/>
            <person name="Arias M.C."/>
            <person name="Ball S.G."/>
            <person name="Gile G.H."/>
            <person name="Hirakawa Y."/>
            <person name="Hopkins J.F."/>
            <person name="Kuo A."/>
            <person name="Rensing S.A."/>
            <person name="Schmutz J."/>
            <person name="Symeonidi A."/>
            <person name="Elias M."/>
            <person name="Eveleigh R.J."/>
            <person name="Herman E.K."/>
            <person name="Klute M.J."/>
            <person name="Nakayama T."/>
            <person name="Obornik M."/>
            <person name="Reyes-Prieto A."/>
            <person name="Armbrust E.V."/>
            <person name="Aves S.J."/>
            <person name="Beiko R.G."/>
            <person name="Coutinho P."/>
            <person name="Dacks J.B."/>
            <person name="Durnford D.G."/>
            <person name="Fast N.M."/>
            <person name="Green B.R."/>
            <person name="Grisdale C.J."/>
            <person name="Hempel F."/>
            <person name="Henrissat B."/>
            <person name="Hoppner M.P."/>
            <person name="Ishida K."/>
            <person name="Kim E."/>
            <person name="Koreny L."/>
            <person name="Kroth P.G."/>
            <person name="Liu Y."/>
            <person name="Malik S.B."/>
            <person name="Maier U.G."/>
            <person name="McRose D."/>
            <person name="Mock T."/>
            <person name="Neilson J.A."/>
            <person name="Onodera N.T."/>
            <person name="Poole A.M."/>
            <person name="Pritham E.J."/>
            <person name="Richards T.A."/>
            <person name="Rocap G."/>
            <person name="Roy S.W."/>
            <person name="Sarai C."/>
            <person name="Schaack S."/>
            <person name="Shirato S."/>
            <person name="Slamovits C.H."/>
            <person name="Spencer D.F."/>
            <person name="Suzuki S."/>
            <person name="Worden A.Z."/>
            <person name="Zauner S."/>
            <person name="Barry K."/>
            <person name="Bell C."/>
            <person name="Bharti A.K."/>
            <person name="Crow J.A."/>
            <person name="Grimwood J."/>
            <person name="Kramer R."/>
            <person name="Lindquist E."/>
            <person name="Lucas S."/>
            <person name="Salamov A."/>
            <person name="McFadden G.I."/>
            <person name="Lane C.E."/>
            <person name="Keeling P.J."/>
            <person name="Gray M.W."/>
            <person name="Grigoriev I.V."/>
            <person name="Archibald J.M."/>
        </authorList>
    </citation>
    <scope>NUCLEOTIDE SEQUENCE</scope>
    <source>
        <strain evidence="3 5">CCMP2712</strain>
    </source>
</reference>
<dbReference type="RefSeq" id="XP_005841261.1">
    <property type="nucleotide sequence ID" value="XM_005841204.1"/>
</dbReference>
<dbReference type="PANTHER" id="PTHR45614:SF25">
    <property type="entry name" value="MYB PROTEIN"/>
    <property type="match status" value="1"/>
</dbReference>
<dbReference type="STRING" id="905079.L1K0D1"/>
<dbReference type="Pfam" id="PF00249">
    <property type="entry name" value="Myb_DNA-binding"/>
    <property type="match status" value="1"/>
</dbReference>
<dbReference type="Gene3D" id="1.10.10.60">
    <property type="entry name" value="Homeodomain-like"/>
    <property type="match status" value="1"/>
</dbReference>
<protein>
    <submittedName>
        <fullName evidence="3 4">Uncharacterized protein</fullName>
    </submittedName>
</protein>
<dbReference type="InterPro" id="IPR009057">
    <property type="entry name" value="Homeodomain-like_sf"/>
</dbReference>
<dbReference type="GO" id="GO:0000981">
    <property type="term" value="F:DNA-binding transcription factor activity, RNA polymerase II-specific"/>
    <property type="evidence" value="ECO:0007669"/>
    <property type="project" value="TreeGrafter"/>
</dbReference>
<feature type="domain" description="HTH myb-type" evidence="2">
    <location>
        <begin position="29"/>
        <end position="73"/>
    </location>
</feature>
<dbReference type="InterPro" id="IPR017930">
    <property type="entry name" value="Myb_dom"/>
</dbReference>
<sequence length="73" mass="8306">MAKKNVSGLANSSSILFGTSFNTAKQVGRKVRSSWTADEDRILIDLHSQYGNEWKKISAKFPDRSYNAVKNRW</sequence>
<dbReference type="GeneID" id="17311351"/>
<dbReference type="Proteomes" id="UP000011087">
    <property type="component" value="Unassembled WGS sequence"/>
</dbReference>
<dbReference type="GO" id="GO:0000978">
    <property type="term" value="F:RNA polymerase II cis-regulatory region sequence-specific DNA binding"/>
    <property type="evidence" value="ECO:0007669"/>
    <property type="project" value="TreeGrafter"/>
</dbReference>
<feature type="non-terminal residue" evidence="3">
    <location>
        <position position="73"/>
    </location>
</feature>
<feature type="domain" description="Myb-like" evidence="1">
    <location>
        <begin position="32"/>
        <end position="73"/>
    </location>
</feature>
<dbReference type="HOGENOM" id="CLU_2712511_0_0_1"/>
<keyword evidence="5" id="KW-1185">Reference proteome</keyword>
<accession>L1K0D1</accession>
<proteinExistence type="predicted"/>
<gene>
    <name evidence="3" type="ORF">GUITHDRAFT_63511</name>
</gene>
<dbReference type="EMBL" id="JH992967">
    <property type="protein sequence ID" value="EKX54281.1"/>
    <property type="molecule type" value="Genomic_DNA"/>
</dbReference>
<dbReference type="KEGG" id="gtt:GUITHDRAFT_63511"/>
<dbReference type="GO" id="GO:0005634">
    <property type="term" value="C:nucleus"/>
    <property type="evidence" value="ECO:0007669"/>
    <property type="project" value="TreeGrafter"/>
</dbReference>
<reference evidence="4" key="3">
    <citation type="submission" date="2016-03" db="UniProtKB">
        <authorList>
            <consortium name="EnsemblProtists"/>
        </authorList>
    </citation>
    <scope>IDENTIFICATION</scope>
</reference>
<dbReference type="PROSITE" id="PS51294">
    <property type="entry name" value="HTH_MYB"/>
    <property type="match status" value="1"/>
</dbReference>
<dbReference type="CDD" id="cd00167">
    <property type="entry name" value="SANT"/>
    <property type="match status" value="1"/>
</dbReference>
<dbReference type="OrthoDB" id="2143914at2759"/>
<name>L1K0D1_GUITC</name>
<dbReference type="EnsemblProtists" id="EKX54281">
    <property type="protein sequence ID" value="EKX54281"/>
    <property type="gene ID" value="GUITHDRAFT_63511"/>
</dbReference>
<dbReference type="PANTHER" id="PTHR45614">
    <property type="entry name" value="MYB PROTEIN-RELATED"/>
    <property type="match status" value="1"/>
</dbReference>
<dbReference type="SMART" id="SM00717">
    <property type="entry name" value="SANT"/>
    <property type="match status" value="1"/>
</dbReference>